<dbReference type="Pfam" id="PF00535">
    <property type="entry name" value="Glycos_transf_2"/>
    <property type="match status" value="1"/>
</dbReference>
<evidence type="ECO:0000313" key="5">
    <source>
        <dbReference type="EMBL" id="ADN43884.1"/>
    </source>
</evidence>
<comment type="similarity">
    <text evidence="1">Belongs to the glycosyltransferase 2 family.</text>
</comment>
<protein>
    <submittedName>
        <fullName evidence="5">WcnV</fullName>
    </submittedName>
</protein>
<sequence>MTKLAIGILTYKRMDYLIETLKDINKTKYEIELIILNNNEGYCVKNLILPLINNKKIQVRYLWDKTNYGVAKGRRKIVENCSSEFLIIFDDDIFIRDINVVICNVVTEFENNPALGGIAFNILNYQTKKHCRYEIPHKNKKINLDLEFDTYLFIGAGMALRISSVLKVGNFSRDLGPYGFEEVDLAFRLINAGYVIKYNPKCIIEHKKSPDGRFSHEMVNYYAFVNRTIIAKKHLLTRYYISCFIIRSLFFLYKTGNFKLLIKGWKEIYKMKSKNSFSKNFYIYCKKVSAFLYY</sequence>
<dbReference type="AlphaFoldDB" id="E2DNQ6"/>
<dbReference type="Gene3D" id="3.90.550.10">
    <property type="entry name" value="Spore Coat Polysaccharide Biosynthesis Protein SpsA, Chain A"/>
    <property type="match status" value="1"/>
</dbReference>
<proteinExistence type="inferred from homology"/>
<dbReference type="PANTHER" id="PTHR43179:SF12">
    <property type="entry name" value="GALACTOFURANOSYLTRANSFERASE GLFT2"/>
    <property type="match status" value="1"/>
</dbReference>
<keyword evidence="3" id="KW-0808">Transferase</keyword>
<evidence type="ECO:0000256" key="3">
    <source>
        <dbReference type="ARBA" id="ARBA00022679"/>
    </source>
</evidence>
<dbReference type="InterPro" id="IPR029044">
    <property type="entry name" value="Nucleotide-diphossugar_trans"/>
</dbReference>
<evidence type="ECO:0000259" key="4">
    <source>
        <dbReference type="Pfam" id="PF00535"/>
    </source>
</evidence>
<organism evidence="5">
    <name type="scientific">Escherichia coli</name>
    <dbReference type="NCBI Taxonomy" id="562"/>
    <lineage>
        <taxon>Bacteria</taxon>
        <taxon>Pseudomonadati</taxon>
        <taxon>Pseudomonadota</taxon>
        <taxon>Gammaproteobacteria</taxon>
        <taxon>Enterobacterales</taxon>
        <taxon>Enterobacteriaceae</taxon>
        <taxon>Escherichia</taxon>
    </lineage>
</organism>
<name>E2DNQ6_ECOLX</name>
<evidence type="ECO:0000256" key="1">
    <source>
        <dbReference type="ARBA" id="ARBA00006739"/>
    </source>
</evidence>
<dbReference type="EMBL" id="GU068045">
    <property type="protein sequence ID" value="ADN43884.1"/>
    <property type="molecule type" value="Genomic_DNA"/>
</dbReference>
<dbReference type="SUPFAM" id="SSF53448">
    <property type="entry name" value="Nucleotide-diphospho-sugar transferases"/>
    <property type="match status" value="1"/>
</dbReference>
<accession>E2DNQ6</accession>
<dbReference type="InterPro" id="IPR001173">
    <property type="entry name" value="Glyco_trans_2-like"/>
</dbReference>
<keyword evidence="2" id="KW-0328">Glycosyltransferase</keyword>
<evidence type="ECO:0000256" key="2">
    <source>
        <dbReference type="ARBA" id="ARBA00022676"/>
    </source>
</evidence>
<dbReference type="CAZy" id="GT2">
    <property type="family name" value="Glycosyltransferase Family 2"/>
</dbReference>
<gene>
    <name evidence="5" type="primary">wcnV</name>
</gene>
<dbReference type="PANTHER" id="PTHR43179">
    <property type="entry name" value="RHAMNOSYLTRANSFERASE WBBL"/>
    <property type="match status" value="1"/>
</dbReference>
<reference evidence="5" key="1">
    <citation type="journal article" date="2010" name="Mol. Cell. Probes">
        <title>Development of a serogroup-specific multiplex PCR assay to detect a set of Escherichia coli serogroups based on the identification of their O-antigen gene clusters.</title>
        <authorList>
            <person name="Wang Q."/>
            <person name="Ruan X."/>
            <person name="Wei D."/>
            <person name="Hu Z."/>
            <person name="Wu L."/>
            <person name="Yu T."/>
            <person name="Feng L."/>
            <person name="Wang L."/>
        </authorList>
    </citation>
    <scope>NUCLEOTIDE SEQUENCE</scope>
    <source>
        <strain evidence="5">E78634</strain>
    </source>
</reference>
<feature type="domain" description="Glycosyltransferase 2-like" evidence="4">
    <location>
        <begin position="6"/>
        <end position="166"/>
    </location>
</feature>
<dbReference type="GO" id="GO:0016757">
    <property type="term" value="F:glycosyltransferase activity"/>
    <property type="evidence" value="ECO:0007669"/>
    <property type="project" value="UniProtKB-KW"/>
</dbReference>
<dbReference type="RefSeq" id="WP_054472853.1">
    <property type="nucleotide sequence ID" value="NZ_CYCW01000010.1"/>
</dbReference>